<feature type="non-terminal residue" evidence="1">
    <location>
        <position position="1"/>
    </location>
</feature>
<evidence type="ECO:0000313" key="2">
    <source>
        <dbReference type="Proteomes" id="UP001331761"/>
    </source>
</evidence>
<dbReference type="EMBL" id="WIXE01011942">
    <property type="protein sequence ID" value="KAK5976373.1"/>
    <property type="molecule type" value="Genomic_DNA"/>
</dbReference>
<keyword evidence="2" id="KW-1185">Reference proteome</keyword>
<gene>
    <name evidence="1" type="ORF">GCK32_005526</name>
</gene>
<sequence>TTSKYRKVSDVFTSSSRHDATQFVKVNITSTEYKIEMVGKSKEGSPFPQQASELNCPRIVPSPI</sequence>
<reference evidence="1 2" key="1">
    <citation type="submission" date="2019-10" db="EMBL/GenBank/DDBJ databases">
        <title>Assembly and Annotation for the nematode Trichostrongylus colubriformis.</title>
        <authorList>
            <person name="Martin J."/>
        </authorList>
    </citation>
    <scope>NUCLEOTIDE SEQUENCE [LARGE SCALE GENOMIC DNA]</scope>
    <source>
        <strain evidence="1">G859</strain>
        <tissue evidence="1">Whole worm</tissue>
    </source>
</reference>
<accession>A0AAN8G466</accession>
<dbReference type="AlphaFoldDB" id="A0AAN8G466"/>
<name>A0AAN8G466_TRICO</name>
<proteinExistence type="predicted"/>
<dbReference type="Proteomes" id="UP001331761">
    <property type="component" value="Unassembled WGS sequence"/>
</dbReference>
<comment type="caution">
    <text evidence="1">The sequence shown here is derived from an EMBL/GenBank/DDBJ whole genome shotgun (WGS) entry which is preliminary data.</text>
</comment>
<organism evidence="1 2">
    <name type="scientific">Trichostrongylus colubriformis</name>
    <name type="common">Black scour worm</name>
    <dbReference type="NCBI Taxonomy" id="6319"/>
    <lineage>
        <taxon>Eukaryota</taxon>
        <taxon>Metazoa</taxon>
        <taxon>Ecdysozoa</taxon>
        <taxon>Nematoda</taxon>
        <taxon>Chromadorea</taxon>
        <taxon>Rhabditida</taxon>
        <taxon>Rhabditina</taxon>
        <taxon>Rhabditomorpha</taxon>
        <taxon>Strongyloidea</taxon>
        <taxon>Trichostrongylidae</taxon>
        <taxon>Trichostrongylus</taxon>
    </lineage>
</organism>
<protein>
    <submittedName>
        <fullName evidence="1">Uncharacterized protein</fullName>
    </submittedName>
</protein>
<evidence type="ECO:0000313" key="1">
    <source>
        <dbReference type="EMBL" id="KAK5976373.1"/>
    </source>
</evidence>